<reference evidence="3" key="1">
    <citation type="submission" date="2021-03" db="EMBL/GenBank/DDBJ databases">
        <authorList>
            <person name="Jaffe A."/>
        </authorList>
    </citation>
    <scope>NUCLEOTIDE SEQUENCE</scope>
    <source>
        <strain evidence="3">RIFCSPLOWO2_01_FULL_43_13</strain>
    </source>
</reference>
<keyword evidence="2" id="KW-1133">Transmembrane helix</keyword>
<feature type="compositionally biased region" description="Pro residues" evidence="1">
    <location>
        <begin position="288"/>
        <end position="299"/>
    </location>
</feature>
<comment type="caution">
    <text evidence="3">The sequence shown here is derived from an EMBL/GenBank/DDBJ whole genome shotgun (WGS) entry which is preliminary data.</text>
</comment>
<protein>
    <submittedName>
        <fullName evidence="3">Uncharacterized protein</fullName>
    </submittedName>
</protein>
<feature type="region of interest" description="Disordered" evidence="1">
    <location>
        <begin position="274"/>
        <end position="303"/>
    </location>
</feature>
<dbReference type="Proteomes" id="UP000680185">
    <property type="component" value="Unassembled WGS sequence"/>
</dbReference>
<dbReference type="AlphaFoldDB" id="A0A8T4KT95"/>
<gene>
    <name evidence="3" type="ORF">J4478_02585</name>
</gene>
<keyword evidence="2" id="KW-0472">Membrane</keyword>
<feature type="transmembrane region" description="Helical" evidence="2">
    <location>
        <begin position="641"/>
        <end position="672"/>
    </location>
</feature>
<dbReference type="EMBL" id="JAGVWB010000019">
    <property type="protein sequence ID" value="MBS3058263.1"/>
    <property type="molecule type" value="Genomic_DNA"/>
</dbReference>
<accession>A0A8T4KT95</accession>
<keyword evidence="2" id="KW-0812">Transmembrane</keyword>
<evidence type="ECO:0000256" key="2">
    <source>
        <dbReference type="SAM" id="Phobius"/>
    </source>
</evidence>
<evidence type="ECO:0000313" key="4">
    <source>
        <dbReference type="Proteomes" id="UP000680185"/>
    </source>
</evidence>
<organism evidence="3 4">
    <name type="scientific">Candidatus Iainarchaeum sp</name>
    <dbReference type="NCBI Taxonomy" id="3101447"/>
    <lineage>
        <taxon>Archaea</taxon>
        <taxon>Candidatus Iainarchaeota</taxon>
        <taxon>Candidatus Iainarchaeia</taxon>
        <taxon>Candidatus Iainarchaeales</taxon>
        <taxon>Candidatus Iainarchaeaceae</taxon>
        <taxon>Candidatus Iainarchaeum</taxon>
    </lineage>
</organism>
<evidence type="ECO:0000313" key="3">
    <source>
        <dbReference type="EMBL" id="MBS3058263.1"/>
    </source>
</evidence>
<reference evidence="3" key="2">
    <citation type="submission" date="2021-05" db="EMBL/GenBank/DDBJ databases">
        <title>Protein family content uncovers lineage relationships and bacterial pathway maintenance mechanisms in DPANN archaea.</title>
        <authorList>
            <person name="Castelle C.J."/>
            <person name="Meheust R."/>
            <person name="Jaffe A.L."/>
            <person name="Seitz K."/>
            <person name="Gong X."/>
            <person name="Baker B.J."/>
            <person name="Banfield J.F."/>
        </authorList>
    </citation>
    <scope>NUCLEOTIDE SEQUENCE</scope>
    <source>
        <strain evidence="3">RIFCSPLOWO2_01_FULL_43_13</strain>
    </source>
</reference>
<proteinExistence type="predicted"/>
<evidence type="ECO:0000256" key="1">
    <source>
        <dbReference type="SAM" id="MobiDB-lite"/>
    </source>
</evidence>
<sequence>MKIAKFALALIAVLAIAGFANASYSSLSVQWGPGQVYFEVYKGGSYYHSPNPYYYYGDYYYYFPNNFRYYYNSQWFYQPSGWFYYNGASWYRDNAWVFYDNYWFYPRHNYYYYPPYFEPTIIQAQELDKPYCSDIDIATYTIQVQEGKTVYDAFWVENSSNFVFDIFSAEIIENDSEIEVIPTSVDAFAPEQGFAELSIRTQALEGIESKLSTVYVKVEGEFPETGLNCSKTEGFKASIEGIADSEESDSATNDSSVQEFTQITLQPSSYQGSTASFYASTTPEPAYSAPPAPRPPIVPEPKESCSSIQLFTKNYYLGENDSKTQNFIIKNSGEKTFYIESIQALEDSAVYNARALDTKASSINSKGALNVPVKVESFETAKDRMESASFQVSGVFEDNTYCSFTAVGASDFTVQIVADAEPAAQGNFTIYAPETIKVPSQGTEFSFAFINTTGKQGYLRVYSPNASTNPEVIVIPENKSSVSSVISVKNLDVNKAWLFYDVFIEGFEIPSKISRLEKIQVGEGVPGPIVQPPSQEPESPQVSIESTVQPNIDGSYDLNVIVSNESNFPIAGNVEVDVPGDWSVEGSTDVSLNALESKSILLKARPKEFNDEDVGAVITFSSSSGFRFSEPIFLKANKPAYAAAFAVLGANSFLIGIIIVIVIVLGLAYYSIKKHKAHVEMHKERWASASK</sequence>
<name>A0A8T4KT95_9ARCH</name>